<evidence type="ECO:0000313" key="6">
    <source>
        <dbReference type="Proteomes" id="UP000261340"/>
    </source>
</evidence>
<dbReference type="Proteomes" id="UP000261340">
    <property type="component" value="Unplaced"/>
</dbReference>
<proteinExistence type="predicted"/>
<reference evidence="5" key="2">
    <citation type="submission" date="2025-09" db="UniProtKB">
        <authorList>
            <consortium name="Ensembl"/>
        </authorList>
    </citation>
    <scope>IDENTIFICATION</scope>
</reference>
<dbReference type="FunFam" id="3.30.505.10:FF:000059">
    <property type="entry name" value="hematopoietic SH2 domain-containing protein"/>
    <property type="match status" value="1"/>
</dbReference>
<keyword evidence="6" id="KW-1185">Reference proteome</keyword>
<dbReference type="GO" id="GO:0005737">
    <property type="term" value="C:cytoplasm"/>
    <property type="evidence" value="ECO:0007669"/>
    <property type="project" value="TreeGrafter"/>
</dbReference>
<feature type="compositionally biased region" description="Low complexity" evidence="3">
    <location>
        <begin position="312"/>
        <end position="322"/>
    </location>
</feature>
<dbReference type="PROSITE" id="PS50001">
    <property type="entry name" value="SH2"/>
    <property type="match status" value="1"/>
</dbReference>
<feature type="domain" description="SH2" evidence="4">
    <location>
        <begin position="82"/>
        <end position="173"/>
    </location>
</feature>
<sequence length="480" mass="54824">CVLYRQQYPRSEKACHVSQSRPKDQKHTKSPCIRTCLKFVFKVRKRDFNVEGIENRLRELASKWFIETQVPFVVNNGLLPAWFLGFITRQDAEELLREKELGCFLIRLSEKAIGYILSYRGQDRCRHFVITQKETGQFVVCGDNEGHDTVLDLIEYYKTSPIEPFGEYLTTSCFEALNEDLYDVIQVSPKEKPAAALGCAVKHRKKKQIISTIDEQPKRPPKSNRTHEVSPPLPRRSRHLDSSPINDHEGVLYAQLRKQSPRATPRDQHIDQESLPRPNLGRPENSTSRDQINGRCSPLSRPERSVLDSKSRSLPLLDSSSDGEQSYRLSAPLDTPPRLSPRPVRQGNGSSPQSERTDLSSRASSNHSLEYVSDNAVYHLAGRPGSPHTTSFDTRLSIPEEHTDSVYAEVSSEAPADFTYEPIRCQKETINPADQANSNTYEPLQDIRRKQMKSCCKIKVSKVFKNRVWKKHLIKISKQK</sequence>
<feature type="compositionally biased region" description="Basic and acidic residues" evidence="3">
    <location>
        <begin position="301"/>
        <end position="311"/>
    </location>
</feature>
<protein>
    <submittedName>
        <fullName evidence="5">SH2 domain containing 7</fullName>
    </submittedName>
</protein>
<dbReference type="PRINTS" id="PR00401">
    <property type="entry name" value="SH2DOMAIN"/>
</dbReference>
<feature type="compositionally biased region" description="Polar residues" evidence="3">
    <location>
        <begin position="347"/>
        <end position="365"/>
    </location>
</feature>
<dbReference type="InterPro" id="IPR036860">
    <property type="entry name" value="SH2_dom_sf"/>
</dbReference>
<evidence type="ECO:0000256" key="1">
    <source>
        <dbReference type="ARBA" id="ARBA00022999"/>
    </source>
</evidence>
<name>A0A3Q0QXV6_AMPCI</name>
<accession>A0A3Q0QXV6</accession>
<organism evidence="5 6">
    <name type="scientific">Amphilophus citrinellus</name>
    <name type="common">Midas cichlid</name>
    <name type="synonym">Cichlasoma citrinellum</name>
    <dbReference type="NCBI Taxonomy" id="61819"/>
    <lineage>
        <taxon>Eukaryota</taxon>
        <taxon>Metazoa</taxon>
        <taxon>Chordata</taxon>
        <taxon>Craniata</taxon>
        <taxon>Vertebrata</taxon>
        <taxon>Euteleostomi</taxon>
        <taxon>Actinopterygii</taxon>
        <taxon>Neopterygii</taxon>
        <taxon>Teleostei</taxon>
        <taxon>Neoteleostei</taxon>
        <taxon>Acanthomorphata</taxon>
        <taxon>Ovalentaria</taxon>
        <taxon>Cichlomorphae</taxon>
        <taxon>Cichliformes</taxon>
        <taxon>Cichlidae</taxon>
        <taxon>New World cichlids</taxon>
        <taxon>Cichlasomatinae</taxon>
        <taxon>Heroini</taxon>
        <taxon>Amphilophus</taxon>
    </lineage>
</organism>
<evidence type="ECO:0000256" key="2">
    <source>
        <dbReference type="PROSITE-ProRule" id="PRU00191"/>
    </source>
</evidence>
<evidence type="ECO:0000313" key="5">
    <source>
        <dbReference type="Ensembl" id="ENSACIP00000002937.1"/>
    </source>
</evidence>
<dbReference type="AlphaFoldDB" id="A0A3Q0QXV6"/>
<dbReference type="Ensembl" id="ENSACIT00000003036.1">
    <property type="protein sequence ID" value="ENSACIP00000002937.1"/>
    <property type="gene ID" value="ENSACIG00000002348.1"/>
</dbReference>
<dbReference type="Pfam" id="PF00017">
    <property type="entry name" value="SH2"/>
    <property type="match status" value="1"/>
</dbReference>
<feature type="region of interest" description="Disordered" evidence="3">
    <location>
        <begin position="211"/>
        <end position="365"/>
    </location>
</feature>
<keyword evidence="1 2" id="KW-0727">SH2 domain</keyword>
<dbReference type="OMA" id="KSPCIRT"/>
<reference evidence="5" key="1">
    <citation type="submission" date="2025-08" db="UniProtKB">
        <authorList>
            <consortium name="Ensembl"/>
        </authorList>
    </citation>
    <scope>IDENTIFICATION</scope>
</reference>
<feature type="compositionally biased region" description="Basic and acidic residues" evidence="3">
    <location>
        <begin position="264"/>
        <end position="274"/>
    </location>
</feature>
<dbReference type="PANTHER" id="PTHR14388:SF6">
    <property type="entry name" value="SH2 DOMAIN-CONTAINING PROTEIN 7"/>
    <property type="match status" value="1"/>
</dbReference>
<evidence type="ECO:0000259" key="4">
    <source>
        <dbReference type="PROSITE" id="PS50001"/>
    </source>
</evidence>
<evidence type="ECO:0000256" key="3">
    <source>
        <dbReference type="SAM" id="MobiDB-lite"/>
    </source>
</evidence>
<dbReference type="Gene3D" id="3.30.505.10">
    <property type="entry name" value="SH2 domain"/>
    <property type="match status" value="1"/>
</dbReference>
<dbReference type="PANTHER" id="PTHR14388">
    <property type="entry name" value="T CELL-SPECIFIC ADAPTER PROTEIN TSAD"/>
    <property type="match status" value="1"/>
</dbReference>
<dbReference type="InterPro" id="IPR000980">
    <property type="entry name" value="SH2"/>
</dbReference>
<dbReference type="GeneTree" id="ENSGT00940000160977"/>
<dbReference type="SMART" id="SM00252">
    <property type="entry name" value="SH2"/>
    <property type="match status" value="1"/>
</dbReference>
<dbReference type="SUPFAM" id="SSF55550">
    <property type="entry name" value="SH2 domain"/>
    <property type="match status" value="1"/>
</dbReference>